<dbReference type="GO" id="GO:0008270">
    <property type="term" value="F:zinc ion binding"/>
    <property type="evidence" value="ECO:0007669"/>
    <property type="project" value="UniProtKB-KW"/>
</dbReference>
<dbReference type="EMBL" id="JASOOY020000032">
    <property type="protein sequence ID" value="MEO3717825.1"/>
    <property type="molecule type" value="Genomic_DNA"/>
</dbReference>
<evidence type="ECO:0000259" key="2">
    <source>
        <dbReference type="PROSITE" id="PS50966"/>
    </source>
</evidence>
<keyword evidence="1" id="KW-0863">Zinc-finger</keyword>
<dbReference type="AlphaFoldDB" id="A0AAW9SRM7"/>
<organism evidence="3 4">
    <name type="scientific">Corynebacterium amycolatum</name>
    <dbReference type="NCBI Taxonomy" id="43765"/>
    <lineage>
        <taxon>Bacteria</taxon>
        <taxon>Bacillati</taxon>
        <taxon>Actinomycetota</taxon>
        <taxon>Actinomycetes</taxon>
        <taxon>Mycobacteriales</taxon>
        <taxon>Corynebacteriaceae</taxon>
        <taxon>Corynebacterium</taxon>
    </lineage>
</organism>
<sequence length="231" mass="26378">MTTFDSPIIRAFFTEDDIKAAQKLSAQSPLVEVAAGVYRITVDDFEVQVDGFTFPGCTSCQCDNFRTRKSCAHVCFGVATMLAEHPSIEEVLWPDSDAAMNPDLLEPDCYYELKMLPMTYSPSCQGGRTLAESILDKASQCHGVVADARITDEVKRLFQDYFELPGSWDPDIRRKEIEALIAELHDLGVDDKEIRTLVSEHPGYSDVIPRRWWPRSWWITRFFPSNWRLQT</sequence>
<comment type="caution">
    <text evidence="3">The sequence shown here is derived from an EMBL/GenBank/DDBJ whole genome shotgun (WGS) entry which is preliminary data.</text>
</comment>
<reference evidence="3" key="2">
    <citation type="submission" date="2024-05" db="EMBL/GenBank/DDBJ databases">
        <authorList>
            <person name="Wolfe A."/>
        </authorList>
    </citation>
    <scope>NUCLEOTIDE SEQUENCE</scope>
    <source>
        <strain evidence="3">UMB1064</strain>
    </source>
</reference>
<evidence type="ECO:0000256" key="1">
    <source>
        <dbReference type="PROSITE-ProRule" id="PRU00325"/>
    </source>
</evidence>
<dbReference type="InterPro" id="IPR007527">
    <property type="entry name" value="Znf_SWIM"/>
</dbReference>
<keyword evidence="1" id="KW-0479">Metal-binding</keyword>
<gene>
    <name evidence="3" type="ORF">QP460_009535</name>
</gene>
<dbReference type="RefSeq" id="WP_284826650.1">
    <property type="nucleotide sequence ID" value="NZ_JASOOY020000032.1"/>
</dbReference>
<name>A0AAW9SRM7_CORAY</name>
<accession>A0AAW9SRM7</accession>
<feature type="domain" description="SWIM-type" evidence="2">
    <location>
        <begin position="45"/>
        <end position="82"/>
    </location>
</feature>
<evidence type="ECO:0000313" key="4">
    <source>
        <dbReference type="Proteomes" id="UP001223646"/>
    </source>
</evidence>
<dbReference type="PROSITE" id="PS50966">
    <property type="entry name" value="ZF_SWIM"/>
    <property type="match status" value="1"/>
</dbReference>
<evidence type="ECO:0000313" key="3">
    <source>
        <dbReference type="EMBL" id="MEO3717825.1"/>
    </source>
</evidence>
<proteinExistence type="predicted"/>
<keyword evidence="1" id="KW-0862">Zinc</keyword>
<protein>
    <recommendedName>
        <fullName evidence="2">SWIM-type domain-containing protein</fullName>
    </recommendedName>
</protein>
<reference evidence="3" key="1">
    <citation type="submission" date="2023-05" db="EMBL/GenBank/DDBJ databases">
        <authorList>
            <person name="Du J."/>
        </authorList>
    </citation>
    <scope>NUCLEOTIDE SEQUENCE</scope>
    <source>
        <strain evidence="3">UMB1064</strain>
    </source>
</reference>
<dbReference type="Proteomes" id="UP001223646">
    <property type="component" value="Unassembled WGS sequence"/>
</dbReference>